<reference evidence="1" key="1">
    <citation type="journal article" date="2021" name="Proc. Natl. Acad. Sci. U.S.A.">
        <title>A Catalog of Tens of Thousands of Viruses from Human Metagenomes Reveals Hidden Associations with Chronic Diseases.</title>
        <authorList>
            <person name="Tisza M.J."/>
            <person name="Buck C.B."/>
        </authorList>
    </citation>
    <scope>NUCLEOTIDE SEQUENCE</scope>
    <source>
        <strain evidence="1">CtijX18</strain>
    </source>
</reference>
<sequence>MSQIEARKKATDYAVKLVQDMLPKSDNGERTRKRLETLSDKEFEELMVKFKNEEDYLQLITPVGEDDYRLDIDNLQNVADKYKINFYHKIWMYSDDGSRELSNKKSMVLHLPVRIQQQMISKKISIPKDNSHIDSFTLQATGSESKGGRISYPEVNNLLSMGLIKTAEEMMHFRGGSENGNRLLEQSIVKMGQASANALKPYTGQVGANKMLHSYLTAMMLKSTLLY</sequence>
<protein>
    <submittedName>
        <fullName evidence="1">Uncharacterized protein</fullName>
    </submittedName>
</protein>
<accession>A0A8S5USR3</accession>
<dbReference type="EMBL" id="BK016133">
    <property type="protein sequence ID" value="DAF97475.1"/>
    <property type="molecule type" value="Genomic_DNA"/>
</dbReference>
<name>A0A8S5USR3_9CAUD</name>
<organism evidence="1">
    <name type="scientific">Myoviridae sp. ctijX18</name>
    <dbReference type="NCBI Taxonomy" id="2825154"/>
    <lineage>
        <taxon>Viruses</taxon>
        <taxon>Duplodnaviria</taxon>
        <taxon>Heunggongvirae</taxon>
        <taxon>Uroviricota</taxon>
        <taxon>Caudoviricetes</taxon>
    </lineage>
</organism>
<evidence type="ECO:0000313" key="1">
    <source>
        <dbReference type="EMBL" id="DAF97475.1"/>
    </source>
</evidence>
<proteinExistence type="predicted"/>